<gene>
    <name evidence="8" type="ORF">Phou_069520</name>
</gene>
<evidence type="ECO:0000313" key="9">
    <source>
        <dbReference type="Proteomes" id="UP000482800"/>
    </source>
</evidence>
<feature type="compositionally biased region" description="Basic residues" evidence="6">
    <location>
        <begin position="175"/>
        <end position="195"/>
    </location>
</feature>
<dbReference type="Gene3D" id="3.20.20.140">
    <property type="entry name" value="Metal-dependent hydrolases"/>
    <property type="match status" value="2"/>
</dbReference>
<evidence type="ECO:0000256" key="3">
    <source>
        <dbReference type="ARBA" id="ARBA00023239"/>
    </source>
</evidence>
<keyword evidence="9" id="KW-1185">Reference proteome</keyword>
<evidence type="ECO:0000256" key="4">
    <source>
        <dbReference type="ARBA" id="ARBA00036832"/>
    </source>
</evidence>
<dbReference type="Pfam" id="PF04909">
    <property type="entry name" value="Amidohydro_2"/>
    <property type="match status" value="1"/>
</dbReference>
<evidence type="ECO:0000256" key="2">
    <source>
        <dbReference type="ARBA" id="ARBA00022833"/>
    </source>
</evidence>
<feature type="region of interest" description="Disordered" evidence="6">
    <location>
        <begin position="175"/>
        <end position="217"/>
    </location>
</feature>
<reference evidence="8 9" key="1">
    <citation type="submission" date="2020-03" db="EMBL/GenBank/DDBJ databases">
        <title>Whole genome shotgun sequence of Phytohabitans houttuyneae NBRC 108639.</title>
        <authorList>
            <person name="Komaki H."/>
            <person name="Tamura T."/>
        </authorList>
    </citation>
    <scope>NUCLEOTIDE SEQUENCE [LARGE SCALE GENOMIC DNA]</scope>
    <source>
        <strain evidence="8 9">NBRC 108639</strain>
    </source>
</reference>
<dbReference type="InterPro" id="IPR006680">
    <property type="entry name" value="Amidohydro-rel"/>
</dbReference>
<evidence type="ECO:0000256" key="5">
    <source>
        <dbReference type="ARBA" id="ARBA00038889"/>
    </source>
</evidence>
<dbReference type="GO" id="GO:0005829">
    <property type="term" value="C:cytosol"/>
    <property type="evidence" value="ECO:0007669"/>
    <property type="project" value="TreeGrafter"/>
</dbReference>
<dbReference type="EMBL" id="BLPF01000002">
    <property type="protein sequence ID" value="GFJ82772.1"/>
    <property type="molecule type" value="Genomic_DNA"/>
</dbReference>
<keyword evidence="3" id="KW-0456">Lyase</keyword>
<dbReference type="SUPFAM" id="SSF51556">
    <property type="entry name" value="Metallo-dependent hydrolases"/>
    <property type="match status" value="1"/>
</dbReference>
<dbReference type="GO" id="GO:0046872">
    <property type="term" value="F:metal ion binding"/>
    <property type="evidence" value="ECO:0007669"/>
    <property type="project" value="UniProtKB-KW"/>
</dbReference>
<evidence type="ECO:0000256" key="6">
    <source>
        <dbReference type="SAM" id="MobiDB-lite"/>
    </source>
</evidence>
<accession>A0A6V8KC13</accession>
<dbReference type="InterPro" id="IPR032466">
    <property type="entry name" value="Metal_Hydrolase"/>
</dbReference>
<protein>
    <recommendedName>
        <fullName evidence="5">6-methylsalicylate decarboxylase</fullName>
        <ecNumber evidence="5">4.1.1.52</ecNumber>
    </recommendedName>
</protein>
<comment type="catalytic activity">
    <reaction evidence="4">
        <text>6-methylsalicylate + H(+) = 3-methylphenol + CO2</text>
        <dbReference type="Rhea" id="RHEA:23112"/>
        <dbReference type="ChEBI" id="CHEBI:15378"/>
        <dbReference type="ChEBI" id="CHEBI:16526"/>
        <dbReference type="ChEBI" id="CHEBI:17231"/>
        <dbReference type="ChEBI" id="CHEBI:36658"/>
        <dbReference type="EC" id="4.1.1.52"/>
    </reaction>
    <physiologicalReaction direction="left-to-right" evidence="4">
        <dbReference type="Rhea" id="RHEA:23113"/>
    </physiologicalReaction>
</comment>
<feature type="region of interest" description="Disordered" evidence="6">
    <location>
        <begin position="272"/>
        <end position="306"/>
    </location>
</feature>
<keyword evidence="1" id="KW-0479">Metal-binding</keyword>
<evidence type="ECO:0000259" key="7">
    <source>
        <dbReference type="Pfam" id="PF04909"/>
    </source>
</evidence>
<dbReference type="PANTHER" id="PTHR21240">
    <property type="entry name" value="2-AMINO-3-CARBOXYLMUCONATE-6-SEMIALDEHYDE DECARBOXYLASE"/>
    <property type="match status" value="1"/>
</dbReference>
<keyword evidence="2" id="KW-0862">Zinc</keyword>
<name>A0A6V8KC13_9ACTN</name>
<dbReference type="Proteomes" id="UP000482800">
    <property type="component" value="Unassembled WGS sequence"/>
</dbReference>
<dbReference type="GO" id="GO:0047596">
    <property type="term" value="F:6-methylsalicylate decarboxylase activity"/>
    <property type="evidence" value="ECO:0007669"/>
    <property type="project" value="UniProtKB-EC"/>
</dbReference>
<sequence>MTPRRANHPFTHCPVLDSDTPTANALQRVVVGGPVRADEVGRRQVLGGEAASAGGRGRGGRVDTHHHAVPEWMRRWAVDNGLLPEVGGPTWAYWRVEDALAVMRDNDIAAAVVSAPVPSVAFEDRELAEEGVRVCNESYAQLVADHPDRFGFFANVAPLHTDLAFAGRVRLRRARRGRRDPHGQRRRPLPRRPRLRPAQPAAGGGLRPPDGLPDGDVQIPGVDEFIADFLLDTTRAALSLIASGTLDRYRDLSIILAHAGGFLPYAAGRVESAGRQGEGPDPAAVRAAQPGRGQPRKRAAPLPATRRTHAALALSLARRACPWHRRPRRCSGAGSPRGA</sequence>
<reference evidence="8 9" key="2">
    <citation type="submission" date="2020-03" db="EMBL/GenBank/DDBJ databases">
        <authorList>
            <person name="Ichikawa N."/>
            <person name="Kimura A."/>
            <person name="Kitahashi Y."/>
            <person name="Uohara A."/>
        </authorList>
    </citation>
    <scope>NUCLEOTIDE SEQUENCE [LARGE SCALE GENOMIC DNA]</scope>
    <source>
        <strain evidence="8 9">NBRC 108639</strain>
    </source>
</reference>
<dbReference type="GO" id="GO:0019748">
    <property type="term" value="P:secondary metabolic process"/>
    <property type="evidence" value="ECO:0007669"/>
    <property type="project" value="TreeGrafter"/>
</dbReference>
<proteinExistence type="predicted"/>
<dbReference type="AlphaFoldDB" id="A0A6V8KC13"/>
<organism evidence="8 9">
    <name type="scientific">Phytohabitans houttuyneae</name>
    <dbReference type="NCBI Taxonomy" id="1076126"/>
    <lineage>
        <taxon>Bacteria</taxon>
        <taxon>Bacillati</taxon>
        <taxon>Actinomycetota</taxon>
        <taxon>Actinomycetes</taxon>
        <taxon>Micromonosporales</taxon>
        <taxon>Micromonosporaceae</taxon>
    </lineage>
</organism>
<comment type="caution">
    <text evidence="8">The sequence shown here is derived from an EMBL/GenBank/DDBJ whole genome shotgun (WGS) entry which is preliminary data.</text>
</comment>
<feature type="compositionally biased region" description="Low complexity" evidence="6">
    <location>
        <begin position="196"/>
        <end position="216"/>
    </location>
</feature>
<dbReference type="PANTHER" id="PTHR21240:SF29">
    <property type="entry name" value="AMIDOHYDROLASE-RELATED DOMAIN-CONTAINING PROTEIN"/>
    <property type="match status" value="1"/>
</dbReference>
<dbReference type="EC" id="4.1.1.52" evidence="5"/>
<evidence type="ECO:0000256" key="1">
    <source>
        <dbReference type="ARBA" id="ARBA00022723"/>
    </source>
</evidence>
<feature type="domain" description="Amidohydrolase-related" evidence="7">
    <location>
        <begin position="62"/>
        <end position="264"/>
    </location>
</feature>
<evidence type="ECO:0000313" key="8">
    <source>
        <dbReference type="EMBL" id="GFJ82772.1"/>
    </source>
</evidence>
<dbReference type="GO" id="GO:0016787">
    <property type="term" value="F:hydrolase activity"/>
    <property type="evidence" value="ECO:0007669"/>
    <property type="project" value="InterPro"/>
</dbReference>
<dbReference type="InterPro" id="IPR032465">
    <property type="entry name" value="ACMSD"/>
</dbReference>